<dbReference type="Gene3D" id="3.40.50.720">
    <property type="entry name" value="NAD(P)-binding Rossmann-like Domain"/>
    <property type="match status" value="1"/>
</dbReference>
<evidence type="ECO:0000256" key="3">
    <source>
        <dbReference type="ARBA" id="ARBA00012970"/>
    </source>
</evidence>
<feature type="binding site" evidence="9">
    <location>
        <position position="113"/>
    </location>
    <ligand>
        <name>substrate</name>
    </ligand>
</feature>
<dbReference type="Pfam" id="PF05201">
    <property type="entry name" value="GlutR_N"/>
    <property type="match status" value="1"/>
</dbReference>
<evidence type="ECO:0000313" key="17">
    <source>
        <dbReference type="Proteomes" id="UP000243342"/>
    </source>
</evidence>
<feature type="non-terminal residue" evidence="16">
    <location>
        <position position="423"/>
    </location>
</feature>
<dbReference type="HAMAP" id="MF_00087">
    <property type="entry name" value="Glu_tRNA_reductase"/>
    <property type="match status" value="1"/>
</dbReference>
<dbReference type="GO" id="GO:0008883">
    <property type="term" value="F:glutamyl-tRNA reductase activity"/>
    <property type="evidence" value="ECO:0007669"/>
    <property type="project" value="UniProtKB-EC"/>
</dbReference>
<accession>A0A1J7B9G7</accession>
<sequence length="423" mass="43869">MSHRTAPVSLLERAALDGDARLGVLTAALAAEPVTEAVLLSTCNRLELYANVEKFHAGLDEVSAVLAARTGVPLEELSEHLYVHYEDRAVHHLYTVACGLDSMVVGEGQILAQLKDALGTAQTHGTAGRLTNELFQQGLRVGKRAHTETGIDRAGQSLVTVGLAEVEREAGPVAGKRALVIGAGSMSSLAAATLRRAGVAELVVANRTAEKAERLAASLDGRAIPFADAAAAMGAADLVVSCTGAIGVMIGADAVREAVAERGAAAEPLALLDLALPRDVDAAAHEVDGAAVVDLERLAGTDGAALADDVEQVRQLIADEVEAFGTAQRVARITPTVVALRAMAADVMATELDRLDGRLPDLGPRERAEVKQAVHRVVDKLLHAPTVRVKELAGEPGGAAYAEALRELFCLEPGATSPADPPA</sequence>
<proteinExistence type="inferred from homology"/>
<feature type="site" description="Important for activity" evidence="11">
    <location>
        <position position="92"/>
    </location>
</feature>
<evidence type="ECO:0000256" key="1">
    <source>
        <dbReference type="ARBA" id="ARBA00005059"/>
    </source>
</evidence>
<feature type="active site" description="Nucleophile" evidence="8">
    <location>
        <position position="43"/>
    </location>
</feature>
<reference evidence="16 17" key="1">
    <citation type="submission" date="2016-10" db="EMBL/GenBank/DDBJ databases">
        <title>Genome sequence of Streptomyces gilvigriseus MUSC 26.</title>
        <authorList>
            <person name="Lee L.-H."/>
            <person name="Ser H.-L."/>
        </authorList>
    </citation>
    <scope>NUCLEOTIDE SEQUENCE [LARGE SCALE GENOMIC DNA]</scope>
    <source>
        <strain evidence="16 17">MUSC 26</strain>
    </source>
</reference>
<evidence type="ECO:0000259" key="13">
    <source>
        <dbReference type="Pfam" id="PF00745"/>
    </source>
</evidence>
<evidence type="ECO:0000313" key="16">
    <source>
        <dbReference type="EMBL" id="OIV35291.1"/>
    </source>
</evidence>
<dbReference type="STRING" id="1428644.BIV57_22310"/>
<dbReference type="InterPro" id="IPR036453">
    <property type="entry name" value="GluRdtase_dimer_dom_sf"/>
</dbReference>
<gene>
    <name evidence="16" type="ORF">BIV57_22310</name>
</gene>
<feature type="binding site" evidence="9">
    <location>
        <begin position="42"/>
        <end position="45"/>
    </location>
    <ligand>
        <name>substrate</name>
    </ligand>
</feature>
<feature type="domain" description="Glutamyl-tRNA reductase N-terminal" evidence="15">
    <location>
        <begin position="1"/>
        <end position="149"/>
    </location>
</feature>
<dbReference type="InterPro" id="IPR015895">
    <property type="entry name" value="4pyrrol_synth_GluRdtase_N"/>
</dbReference>
<evidence type="ECO:0000256" key="11">
    <source>
        <dbReference type="PIRSR" id="PIRSR000445-4"/>
    </source>
</evidence>
<dbReference type="PROSITE" id="PS00747">
    <property type="entry name" value="GLUTR"/>
    <property type="match status" value="1"/>
</dbReference>
<comment type="caution">
    <text evidence="16">The sequence shown here is derived from an EMBL/GenBank/DDBJ whole genome shotgun (WGS) entry which is preliminary data.</text>
</comment>
<organism evidence="16 17">
    <name type="scientific">Mangrovactinospora gilvigrisea</name>
    <dbReference type="NCBI Taxonomy" id="1428644"/>
    <lineage>
        <taxon>Bacteria</taxon>
        <taxon>Bacillati</taxon>
        <taxon>Actinomycetota</taxon>
        <taxon>Actinomycetes</taxon>
        <taxon>Kitasatosporales</taxon>
        <taxon>Streptomycetaceae</taxon>
        <taxon>Mangrovactinospora</taxon>
    </lineage>
</organism>
<dbReference type="PANTHER" id="PTHR43013:SF1">
    <property type="entry name" value="GLUTAMYL-TRNA REDUCTASE"/>
    <property type="match status" value="1"/>
</dbReference>
<dbReference type="InterPro" id="IPR000343">
    <property type="entry name" value="4pyrrol_synth_GluRdtase"/>
</dbReference>
<dbReference type="AlphaFoldDB" id="A0A1J7B9G7"/>
<feature type="binding site" evidence="10">
    <location>
        <begin position="182"/>
        <end position="187"/>
    </location>
    <ligand>
        <name>NADP(+)</name>
        <dbReference type="ChEBI" id="CHEBI:58349"/>
    </ligand>
</feature>
<evidence type="ECO:0000256" key="8">
    <source>
        <dbReference type="PIRSR" id="PIRSR000445-1"/>
    </source>
</evidence>
<protein>
    <recommendedName>
        <fullName evidence="3 12">Glutamyl-tRNA reductase</fullName>
        <ecNumber evidence="3 12">1.2.1.70</ecNumber>
    </recommendedName>
</protein>
<dbReference type="Gene3D" id="3.30.460.30">
    <property type="entry name" value="Glutamyl-tRNA reductase, N-terminal domain"/>
    <property type="match status" value="1"/>
</dbReference>
<keyword evidence="4 10" id="KW-0521">NADP</keyword>
<comment type="pathway">
    <text evidence="1 12">Porphyrin-containing compound metabolism; protoporphyrin-IX biosynthesis; 5-aminolevulinate from L-glutamyl-tRNA(Glu): step 1/2.</text>
</comment>
<dbReference type="GO" id="GO:0050661">
    <property type="term" value="F:NADP binding"/>
    <property type="evidence" value="ECO:0007669"/>
    <property type="project" value="InterPro"/>
</dbReference>
<dbReference type="UniPathway" id="UPA00251">
    <property type="reaction ID" value="UER00316"/>
</dbReference>
<dbReference type="SUPFAM" id="SSF51735">
    <property type="entry name" value="NAD(P)-binding Rossmann-fold domains"/>
    <property type="match status" value="1"/>
</dbReference>
<feature type="binding site" evidence="9">
    <location>
        <begin position="107"/>
        <end position="109"/>
    </location>
    <ligand>
        <name>substrate</name>
    </ligand>
</feature>
<feature type="domain" description="Tetrapyrrole biosynthesis glutamyl-tRNA reductase dimerisation" evidence="13">
    <location>
        <begin position="312"/>
        <end position="411"/>
    </location>
</feature>
<dbReference type="EMBL" id="MLCF01000166">
    <property type="protein sequence ID" value="OIV35291.1"/>
    <property type="molecule type" value="Genomic_DNA"/>
</dbReference>
<dbReference type="InterPro" id="IPR018214">
    <property type="entry name" value="GluRdtase_CS"/>
</dbReference>
<name>A0A1J7B9G7_9ACTN</name>
<dbReference type="InterPro" id="IPR015896">
    <property type="entry name" value="4pyrrol_synth_GluRdtase_dimer"/>
</dbReference>
<keyword evidence="6 12" id="KW-0627">Porphyrin biosynthesis</keyword>
<dbReference type="NCBIfam" id="NF000744">
    <property type="entry name" value="PRK00045.1-3"/>
    <property type="match status" value="1"/>
</dbReference>
<evidence type="ECO:0000256" key="10">
    <source>
        <dbReference type="PIRSR" id="PIRSR000445-3"/>
    </source>
</evidence>
<evidence type="ECO:0000256" key="7">
    <source>
        <dbReference type="ARBA" id="ARBA00047464"/>
    </source>
</evidence>
<dbReference type="InterPro" id="IPR006151">
    <property type="entry name" value="Shikm_DH/Glu-tRNA_Rdtase"/>
</dbReference>
<keyword evidence="5 12" id="KW-0560">Oxidoreductase</keyword>
<dbReference type="PIRSF" id="PIRSF000445">
    <property type="entry name" value="4pyrrol_synth_GluRdtase"/>
    <property type="match status" value="1"/>
</dbReference>
<evidence type="ECO:0000256" key="5">
    <source>
        <dbReference type="ARBA" id="ARBA00023002"/>
    </source>
</evidence>
<dbReference type="EC" id="1.2.1.70" evidence="3 12"/>
<dbReference type="SUPFAM" id="SSF69742">
    <property type="entry name" value="Glutamyl tRNA-reductase catalytic, N-terminal domain"/>
    <property type="match status" value="1"/>
</dbReference>
<dbReference type="Pfam" id="PF00745">
    <property type="entry name" value="GlutR_dimer"/>
    <property type="match status" value="1"/>
</dbReference>
<evidence type="ECO:0000256" key="4">
    <source>
        <dbReference type="ARBA" id="ARBA00022857"/>
    </source>
</evidence>
<dbReference type="SUPFAM" id="SSF69075">
    <property type="entry name" value="Glutamyl tRNA-reductase dimerization domain"/>
    <property type="match status" value="1"/>
</dbReference>
<feature type="binding site" evidence="9">
    <location>
        <position position="102"/>
    </location>
    <ligand>
        <name>substrate</name>
    </ligand>
</feature>
<dbReference type="GO" id="GO:0019353">
    <property type="term" value="P:protoporphyrinogen IX biosynthetic process from glutamate"/>
    <property type="evidence" value="ECO:0007669"/>
    <property type="project" value="TreeGrafter"/>
</dbReference>
<dbReference type="CDD" id="cd05213">
    <property type="entry name" value="NAD_bind_Glutamyl_tRNA_reduct"/>
    <property type="match status" value="1"/>
</dbReference>
<dbReference type="PANTHER" id="PTHR43013">
    <property type="entry name" value="GLUTAMYL-TRNA REDUCTASE"/>
    <property type="match status" value="1"/>
</dbReference>
<dbReference type="NCBIfam" id="TIGR01035">
    <property type="entry name" value="hemA"/>
    <property type="match status" value="1"/>
</dbReference>
<evidence type="ECO:0000256" key="12">
    <source>
        <dbReference type="RuleBase" id="RU000584"/>
    </source>
</evidence>
<evidence type="ECO:0000259" key="14">
    <source>
        <dbReference type="Pfam" id="PF01488"/>
    </source>
</evidence>
<evidence type="ECO:0000259" key="15">
    <source>
        <dbReference type="Pfam" id="PF05201"/>
    </source>
</evidence>
<evidence type="ECO:0000256" key="9">
    <source>
        <dbReference type="PIRSR" id="PIRSR000445-2"/>
    </source>
</evidence>
<evidence type="ECO:0000256" key="2">
    <source>
        <dbReference type="ARBA" id="ARBA00005916"/>
    </source>
</evidence>
<dbReference type="InterPro" id="IPR036343">
    <property type="entry name" value="GluRdtase_N_sf"/>
</dbReference>
<dbReference type="FunFam" id="3.30.460.30:FF:000001">
    <property type="entry name" value="Glutamyl-tRNA reductase"/>
    <property type="match status" value="1"/>
</dbReference>
<dbReference type="Proteomes" id="UP000243342">
    <property type="component" value="Unassembled WGS sequence"/>
</dbReference>
<dbReference type="Pfam" id="PF01488">
    <property type="entry name" value="Shikimate_DH"/>
    <property type="match status" value="1"/>
</dbReference>
<keyword evidence="17" id="KW-1185">Reference proteome</keyword>
<evidence type="ECO:0000256" key="6">
    <source>
        <dbReference type="ARBA" id="ARBA00023244"/>
    </source>
</evidence>
<dbReference type="InterPro" id="IPR036291">
    <property type="entry name" value="NAD(P)-bd_dom_sf"/>
</dbReference>
<comment type="catalytic activity">
    <reaction evidence="7 12">
        <text>(S)-4-amino-5-oxopentanoate + tRNA(Glu) + NADP(+) = L-glutamyl-tRNA(Glu) + NADPH + H(+)</text>
        <dbReference type="Rhea" id="RHEA:12344"/>
        <dbReference type="Rhea" id="RHEA-COMP:9663"/>
        <dbReference type="Rhea" id="RHEA-COMP:9680"/>
        <dbReference type="ChEBI" id="CHEBI:15378"/>
        <dbReference type="ChEBI" id="CHEBI:57501"/>
        <dbReference type="ChEBI" id="CHEBI:57783"/>
        <dbReference type="ChEBI" id="CHEBI:58349"/>
        <dbReference type="ChEBI" id="CHEBI:78442"/>
        <dbReference type="ChEBI" id="CHEBI:78520"/>
        <dbReference type="EC" id="1.2.1.70"/>
    </reaction>
</comment>
<comment type="similarity">
    <text evidence="2 12">Belongs to the glutamyl-tRNA reductase family.</text>
</comment>
<feature type="domain" description="Quinate/shikimate 5-dehydrogenase/glutamyl-tRNA reductase" evidence="14">
    <location>
        <begin position="167"/>
        <end position="298"/>
    </location>
</feature>